<keyword evidence="3" id="KW-1133">Transmembrane helix</keyword>
<name>A0A9Y4NT37_9TELE</name>
<proteinExistence type="predicted"/>
<dbReference type="InterPro" id="IPR036179">
    <property type="entry name" value="Ig-like_dom_sf"/>
</dbReference>
<dbReference type="GO" id="GO:0007166">
    <property type="term" value="P:cell surface receptor signaling pathway"/>
    <property type="evidence" value="ECO:0007669"/>
    <property type="project" value="TreeGrafter"/>
</dbReference>
<dbReference type="Gene3D" id="2.60.40.10">
    <property type="entry name" value="Immunoglobulins"/>
    <property type="match status" value="2"/>
</dbReference>
<dbReference type="RefSeq" id="XP_008302644.1">
    <property type="nucleotide sequence ID" value="XM_008304422.1"/>
</dbReference>
<dbReference type="GO" id="GO:0006955">
    <property type="term" value="P:immune response"/>
    <property type="evidence" value="ECO:0007669"/>
    <property type="project" value="TreeGrafter"/>
</dbReference>
<keyword evidence="2" id="KW-1015">Disulfide bond</keyword>
<dbReference type="AlphaFoldDB" id="A0A9Y4NT37"/>
<dbReference type="GeneID" id="103374343"/>
<evidence type="ECO:0000313" key="5">
    <source>
        <dbReference type="Proteomes" id="UP000694891"/>
    </source>
</evidence>
<feature type="domain" description="Ig-like" evidence="4">
    <location>
        <begin position="121"/>
        <end position="206"/>
    </location>
</feature>
<dbReference type="GO" id="GO:0004888">
    <property type="term" value="F:transmembrane signaling receptor activity"/>
    <property type="evidence" value="ECO:0007669"/>
    <property type="project" value="TreeGrafter"/>
</dbReference>
<evidence type="ECO:0000259" key="4">
    <source>
        <dbReference type="PROSITE" id="PS50835"/>
    </source>
</evidence>
<dbReference type="InterPro" id="IPR003598">
    <property type="entry name" value="Ig_sub2"/>
</dbReference>
<feature type="non-terminal residue" evidence="6">
    <location>
        <position position="215"/>
    </location>
</feature>
<dbReference type="InterPro" id="IPR007110">
    <property type="entry name" value="Ig-like_dom"/>
</dbReference>
<dbReference type="InterPro" id="IPR003599">
    <property type="entry name" value="Ig_sub"/>
</dbReference>
<evidence type="ECO:0000313" key="6">
    <source>
        <dbReference type="RefSeq" id="XP_008302644.1"/>
    </source>
</evidence>
<keyword evidence="5" id="KW-1185">Reference proteome</keyword>
<reference evidence="6" key="1">
    <citation type="submission" date="2025-08" db="UniProtKB">
        <authorList>
            <consortium name="RefSeq"/>
        </authorList>
    </citation>
    <scope>IDENTIFICATION</scope>
</reference>
<dbReference type="PROSITE" id="PS50835">
    <property type="entry name" value="IG_LIKE"/>
    <property type="match status" value="1"/>
</dbReference>
<dbReference type="PANTHER" id="PTHR11481">
    <property type="entry name" value="IMMUNOGLOBULIN FC RECEPTOR"/>
    <property type="match status" value="1"/>
</dbReference>
<dbReference type="SMART" id="SM00409">
    <property type="entry name" value="IG"/>
    <property type="match status" value="2"/>
</dbReference>
<evidence type="ECO:0000256" key="3">
    <source>
        <dbReference type="SAM" id="Phobius"/>
    </source>
</evidence>
<organism evidence="5 6">
    <name type="scientific">Stegastes partitus</name>
    <name type="common">bicolor damselfish</name>
    <dbReference type="NCBI Taxonomy" id="144197"/>
    <lineage>
        <taxon>Eukaryota</taxon>
        <taxon>Metazoa</taxon>
        <taxon>Chordata</taxon>
        <taxon>Craniata</taxon>
        <taxon>Vertebrata</taxon>
        <taxon>Euteleostomi</taxon>
        <taxon>Actinopterygii</taxon>
        <taxon>Neopterygii</taxon>
        <taxon>Teleostei</taxon>
        <taxon>Neoteleostei</taxon>
        <taxon>Acanthomorphata</taxon>
        <taxon>Ovalentaria</taxon>
        <taxon>Pomacentridae</taxon>
        <taxon>Stegastes</taxon>
    </lineage>
</organism>
<evidence type="ECO:0000256" key="1">
    <source>
        <dbReference type="ARBA" id="ARBA00022729"/>
    </source>
</evidence>
<keyword evidence="1" id="KW-0732">Signal</keyword>
<dbReference type="Proteomes" id="UP000694891">
    <property type="component" value="Unplaced"/>
</dbReference>
<gene>
    <name evidence="6" type="primary">LOC103374343</name>
</gene>
<dbReference type="InterPro" id="IPR050488">
    <property type="entry name" value="Ig_Fc_receptor"/>
</dbReference>
<keyword evidence="3" id="KW-0472">Membrane</keyword>
<evidence type="ECO:0000256" key="2">
    <source>
        <dbReference type="ARBA" id="ARBA00023157"/>
    </source>
</evidence>
<dbReference type="InterPro" id="IPR013783">
    <property type="entry name" value="Ig-like_fold"/>
</dbReference>
<dbReference type="GO" id="GO:0009897">
    <property type="term" value="C:external side of plasma membrane"/>
    <property type="evidence" value="ECO:0007669"/>
    <property type="project" value="TreeGrafter"/>
</dbReference>
<dbReference type="Pfam" id="PF13895">
    <property type="entry name" value="Ig_2"/>
    <property type="match status" value="1"/>
</dbReference>
<sequence>MVSSAASQCDSQQTDDMEVKVVFMCDFSGMLVFILLLRVHNVDAVFRIVPNRLQLFQHESVSFLCEGLDNSTQLRGIRNAEGFISVCDVTEVVSCTIRRVYLTDSGEYWCETDGGDRSSSANITVTAGSVILESPVLPVTEGNNVTLKCRTKKTSSDVAAHFYKDGLLVGSSSAGEMVLHSVSGSDEGLYKCSISSVGESPQSWLAVRELHKEAF</sequence>
<feature type="transmembrane region" description="Helical" evidence="3">
    <location>
        <begin position="21"/>
        <end position="39"/>
    </location>
</feature>
<dbReference type="SMART" id="SM00408">
    <property type="entry name" value="IGc2"/>
    <property type="match status" value="1"/>
</dbReference>
<keyword evidence="3" id="KW-0812">Transmembrane</keyword>
<protein>
    <submittedName>
        <fullName evidence="6">Sialoadhesin-like</fullName>
    </submittedName>
</protein>
<dbReference type="SUPFAM" id="SSF48726">
    <property type="entry name" value="Immunoglobulin"/>
    <property type="match status" value="2"/>
</dbReference>
<accession>A0A9Y4NT37</accession>
<dbReference type="PANTHER" id="PTHR11481:SF64">
    <property type="entry name" value="FC RECEPTOR-LIKE PROTEIN 4"/>
    <property type="match status" value="1"/>
</dbReference>